<organism evidence="2 3">
    <name type="scientific">Trichonephila clavata</name>
    <name type="common">Joro spider</name>
    <name type="synonym">Nephila clavata</name>
    <dbReference type="NCBI Taxonomy" id="2740835"/>
    <lineage>
        <taxon>Eukaryota</taxon>
        <taxon>Metazoa</taxon>
        <taxon>Ecdysozoa</taxon>
        <taxon>Arthropoda</taxon>
        <taxon>Chelicerata</taxon>
        <taxon>Arachnida</taxon>
        <taxon>Araneae</taxon>
        <taxon>Araneomorphae</taxon>
        <taxon>Entelegynae</taxon>
        <taxon>Araneoidea</taxon>
        <taxon>Nephilidae</taxon>
        <taxon>Trichonephila</taxon>
    </lineage>
</organism>
<reference evidence="2" key="1">
    <citation type="submission" date="2020-07" db="EMBL/GenBank/DDBJ databases">
        <title>Multicomponent nature underlies the extraordinary mechanical properties of spider dragline silk.</title>
        <authorList>
            <person name="Kono N."/>
            <person name="Nakamura H."/>
            <person name="Mori M."/>
            <person name="Yoshida Y."/>
            <person name="Ohtoshi R."/>
            <person name="Malay A.D."/>
            <person name="Moran D.A.P."/>
            <person name="Tomita M."/>
            <person name="Numata K."/>
            <person name="Arakawa K."/>
        </authorList>
    </citation>
    <scope>NUCLEOTIDE SEQUENCE</scope>
</reference>
<evidence type="ECO:0000256" key="1">
    <source>
        <dbReference type="SAM" id="Phobius"/>
    </source>
</evidence>
<gene>
    <name evidence="2" type="ORF">TNCT_454151</name>
</gene>
<keyword evidence="1" id="KW-0472">Membrane</keyword>
<name>A0A8X6J1X2_TRICU</name>
<dbReference type="EMBL" id="BMAO01025996">
    <property type="protein sequence ID" value="GFR06368.1"/>
    <property type="molecule type" value="Genomic_DNA"/>
</dbReference>
<evidence type="ECO:0000313" key="3">
    <source>
        <dbReference type="Proteomes" id="UP000887116"/>
    </source>
</evidence>
<feature type="transmembrane region" description="Helical" evidence="1">
    <location>
        <begin position="51"/>
        <end position="72"/>
    </location>
</feature>
<keyword evidence="1" id="KW-0812">Transmembrane</keyword>
<accession>A0A8X6J1X2</accession>
<dbReference type="Proteomes" id="UP000887116">
    <property type="component" value="Unassembled WGS sequence"/>
</dbReference>
<keyword evidence="3" id="KW-1185">Reference proteome</keyword>
<dbReference type="AlphaFoldDB" id="A0A8X6J1X2"/>
<feature type="transmembrane region" description="Helical" evidence="1">
    <location>
        <begin position="29"/>
        <end position="45"/>
    </location>
</feature>
<evidence type="ECO:0000313" key="2">
    <source>
        <dbReference type="EMBL" id="GFR06368.1"/>
    </source>
</evidence>
<keyword evidence="1" id="KW-1133">Transmembrane helix</keyword>
<protein>
    <submittedName>
        <fullName evidence="2">Uncharacterized protein</fullName>
    </submittedName>
</protein>
<comment type="caution">
    <text evidence="2">The sequence shown here is derived from an EMBL/GenBank/DDBJ whole genome shotgun (WGS) entry which is preliminary data.</text>
</comment>
<sequence length="79" mass="9088">MVQECVSILRRSFQHMVFKIHPWEKNHRGTEFPIAFILQIIVILVPHSPEFMLPTCFFTFGAIILAGVYTLVMPVSSIL</sequence>
<proteinExistence type="predicted"/>